<dbReference type="PANTHER" id="PTHR32134">
    <property type="entry name" value="FNIP REPEAT-CONTAINING PROTEIN"/>
    <property type="match status" value="1"/>
</dbReference>
<evidence type="ECO:0000313" key="2">
    <source>
        <dbReference type="Proteomes" id="UP000664859"/>
    </source>
</evidence>
<comment type="caution">
    <text evidence="1">The sequence shown here is derived from an EMBL/GenBank/DDBJ whole genome shotgun (WGS) entry which is preliminary data.</text>
</comment>
<dbReference type="SUPFAM" id="SSF52058">
    <property type="entry name" value="L domain-like"/>
    <property type="match status" value="1"/>
</dbReference>
<dbReference type="Proteomes" id="UP000664859">
    <property type="component" value="Unassembled WGS sequence"/>
</dbReference>
<dbReference type="InterPro" id="IPR032675">
    <property type="entry name" value="LRR_dom_sf"/>
</dbReference>
<name>A0A835ZCN0_9STRA</name>
<protein>
    <recommendedName>
        <fullName evidence="3">Toll-like receptor 21</fullName>
    </recommendedName>
</protein>
<dbReference type="InterPro" id="IPR051251">
    <property type="entry name" value="STK_FNIP-Repeat"/>
</dbReference>
<evidence type="ECO:0008006" key="3">
    <source>
        <dbReference type="Google" id="ProtNLM"/>
    </source>
</evidence>
<dbReference type="Gene3D" id="3.80.10.10">
    <property type="entry name" value="Ribonuclease Inhibitor"/>
    <property type="match status" value="2"/>
</dbReference>
<dbReference type="EMBL" id="JAFCMP010000013">
    <property type="protein sequence ID" value="KAG5191927.1"/>
    <property type="molecule type" value="Genomic_DNA"/>
</dbReference>
<keyword evidence="2" id="KW-1185">Reference proteome</keyword>
<dbReference type="AlphaFoldDB" id="A0A835ZCN0"/>
<proteinExistence type="predicted"/>
<sequence>LPPSLRVLDLNDREFFNHALGRLPRTLRKLRLGAAFNHTLLPQAALLPATLAVLQIGEAFDHPLGPLPEGLVELRAHSFSRDCCFSRALGPLPAALRILDLARCTAFNHALGRLPDALRELRLGGAFDQPLPQLPASLEVQALGTACGAALPATLPRTLRELRIGHRFNAPLALPPTLEFLIIGNSYTHRLDLAALPLKTLHVGRSYAHALPPLPGTPLPPSLQVLGLHQCHRFNHSLGRLPCTLRKLRLGAAFSHPLLPQHASLLAVQGQQALDAESAAEPVQPAPDALVRLPETLTVLGVGEAFDHPLGLLPKSLTELRVDSTFNHALGRLPDALCELRLGGAFDQPLPQLPARLEVLALGDAFEAALPVVLPRALRELHMGHRFNAPLALPPRLEFLLIGNSYTHRLDLAALSLKRLYVGRSYAHALPPLPGTLVMR</sequence>
<reference evidence="1" key="1">
    <citation type="submission" date="2021-02" db="EMBL/GenBank/DDBJ databases">
        <title>First Annotated Genome of the Yellow-green Alga Tribonema minus.</title>
        <authorList>
            <person name="Mahan K.M."/>
        </authorList>
    </citation>
    <scope>NUCLEOTIDE SEQUENCE</scope>
    <source>
        <strain evidence="1">UTEX B ZZ1240</strain>
    </source>
</reference>
<organism evidence="1 2">
    <name type="scientific">Tribonema minus</name>
    <dbReference type="NCBI Taxonomy" id="303371"/>
    <lineage>
        <taxon>Eukaryota</taxon>
        <taxon>Sar</taxon>
        <taxon>Stramenopiles</taxon>
        <taxon>Ochrophyta</taxon>
        <taxon>PX clade</taxon>
        <taxon>Xanthophyceae</taxon>
        <taxon>Tribonematales</taxon>
        <taxon>Tribonemataceae</taxon>
        <taxon>Tribonema</taxon>
    </lineage>
</organism>
<gene>
    <name evidence="1" type="ORF">JKP88DRAFT_159905</name>
</gene>
<feature type="non-terminal residue" evidence="1">
    <location>
        <position position="1"/>
    </location>
</feature>
<accession>A0A835ZCN0</accession>
<dbReference type="PANTHER" id="PTHR32134:SF92">
    <property type="entry name" value="FNIP REPEAT-CONTAINING PROTEIN"/>
    <property type="match status" value="1"/>
</dbReference>
<dbReference type="OrthoDB" id="18551at2759"/>
<evidence type="ECO:0000313" key="1">
    <source>
        <dbReference type="EMBL" id="KAG5191927.1"/>
    </source>
</evidence>